<evidence type="ECO:0000256" key="4">
    <source>
        <dbReference type="ARBA" id="ARBA00022598"/>
    </source>
</evidence>
<dbReference type="InterPro" id="IPR035985">
    <property type="entry name" value="Ubiquitin-activating_enz"/>
</dbReference>
<evidence type="ECO:0000256" key="6">
    <source>
        <dbReference type="ARBA" id="ARBA00022786"/>
    </source>
</evidence>
<dbReference type="FunFam" id="1.10.10.520:FF:000001">
    <property type="entry name" value="NEDD8-activating enzyme E1 catalytic subunit"/>
    <property type="match status" value="1"/>
</dbReference>
<keyword evidence="5 11" id="KW-0547">Nucleotide-binding</keyword>
<dbReference type="OrthoDB" id="10255449at2759"/>
<evidence type="ECO:0000256" key="5">
    <source>
        <dbReference type="ARBA" id="ARBA00022741"/>
    </source>
</evidence>
<dbReference type="FunFam" id="3.50.50.80:FF:000002">
    <property type="entry name" value="SUMO-activating enzyme subunit 2"/>
    <property type="match status" value="1"/>
</dbReference>
<evidence type="ECO:0000256" key="10">
    <source>
        <dbReference type="PROSITE-ProRule" id="PRU10132"/>
    </source>
</evidence>
<evidence type="ECO:0000256" key="2">
    <source>
        <dbReference type="ARBA" id="ARBA00006310"/>
    </source>
</evidence>
<sequence length="437" mass="48250">MSPTAAVEPTTTAALSSPQVPCIAGVDRYLKLRAAHVESFELADESGKTPQDLLDEAKILVIGAGGLGCEILKNLVMSGFKHIDVIDMDTIDISNLNRQFLFRKRDVGRPKAEVAAEFLRRRAPDVNITAHYKRIQDMSEEFYLGFTLIVCGLDSIDARRWINAFIYSLAEQHGFEGFKPIVDGGTEGFKGNVRVILPMQNACFECGLDLFSPKTTYPICTIANTPRLPEHCIEWASVLEWPRVFPDKKLDGDDPDHINWLVDQATARAAQFSISGITYSLTQGVVKNIIPAIASTNAIIAAVCTNEALKLVTSCNPYLDNYMFYSGDDGVYSHTFPYAQNESCMVCGHKRKSMAVAPDMALEELIELLKEDPSLQLKSPSLTVDSTNLYFQRPKALEERTRPNLEKKIGDLFASGSTLTVTDPVLPTSLQVTVVFA</sequence>
<dbReference type="GO" id="GO:0005524">
    <property type="term" value="F:ATP binding"/>
    <property type="evidence" value="ECO:0007669"/>
    <property type="project" value="UniProtKB-UniRule"/>
</dbReference>
<evidence type="ECO:0000256" key="3">
    <source>
        <dbReference type="ARBA" id="ARBA00015203"/>
    </source>
</evidence>
<dbReference type="FunFam" id="3.10.290.20:FF:000003">
    <property type="entry name" value="Ubiquitin-activating enzyme E1 C"/>
    <property type="match status" value="1"/>
</dbReference>
<dbReference type="InterPro" id="IPR014929">
    <property type="entry name" value="E2-binding"/>
</dbReference>
<keyword evidence="6 11" id="KW-0833">Ubl conjugation pathway</keyword>
<dbReference type="Pfam" id="PF00899">
    <property type="entry name" value="ThiF"/>
    <property type="match status" value="1"/>
</dbReference>
<evidence type="ECO:0000256" key="11">
    <source>
        <dbReference type="RuleBase" id="RU368009"/>
    </source>
</evidence>
<dbReference type="GO" id="GO:0045116">
    <property type="term" value="P:protein neddylation"/>
    <property type="evidence" value="ECO:0007669"/>
    <property type="project" value="UniProtKB-UniRule"/>
</dbReference>
<dbReference type="InterPro" id="IPR000594">
    <property type="entry name" value="ThiF_NAD_FAD-bd"/>
</dbReference>
<evidence type="ECO:0000256" key="8">
    <source>
        <dbReference type="ARBA" id="ARBA00023624"/>
    </source>
</evidence>
<dbReference type="Gene3D" id="1.10.10.520">
    <property type="entry name" value="Ubiquitin activating enzymes (Uba3). Chain: B, domain 2"/>
    <property type="match status" value="1"/>
</dbReference>
<dbReference type="GO" id="GO:0005634">
    <property type="term" value="C:nucleus"/>
    <property type="evidence" value="ECO:0007669"/>
    <property type="project" value="TreeGrafter"/>
</dbReference>
<evidence type="ECO:0000313" key="14">
    <source>
        <dbReference type="Proteomes" id="UP001151518"/>
    </source>
</evidence>
<dbReference type="InterPro" id="IPR030468">
    <property type="entry name" value="Uba3_N"/>
</dbReference>
<dbReference type="EMBL" id="JANBTW010000006">
    <property type="protein sequence ID" value="KAJ2680225.1"/>
    <property type="molecule type" value="Genomic_DNA"/>
</dbReference>
<comment type="similarity">
    <text evidence="2 11">Belongs to the ubiquitin-activating E1 family. UBA3 subfamily.</text>
</comment>
<keyword evidence="4 11" id="KW-0436">Ligase</keyword>
<accession>A0A9W8GDW0</accession>
<dbReference type="Proteomes" id="UP001151518">
    <property type="component" value="Unassembled WGS sequence"/>
</dbReference>
<proteinExistence type="inferred from homology"/>
<evidence type="ECO:0000256" key="9">
    <source>
        <dbReference type="ARBA" id="ARBA00024626"/>
    </source>
</evidence>
<organism evidence="13 14">
    <name type="scientific">Coemansia spiralis</name>
    <dbReference type="NCBI Taxonomy" id="417178"/>
    <lineage>
        <taxon>Eukaryota</taxon>
        <taxon>Fungi</taxon>
        <taxon>Fungi incertae sedis</taxon>
        <taxon>Zoopagomycota</taxon>
        <taxon>Kickxellomycotina</taxon>
        <taxon>Kickxellomycetes</taxon>
        <taxon>Kickxellales</taxon>
        <taxon>Kickxellaceae</taxon>
        <taxon>Coemansia</taxon>
    </lineage>
</organism>
<keyword evidence="7 11" id="KW-0067">ATP-binding</keyword>
<dbReference type="EC" id="6.2.1.64" evidence="8 11"/>
<comment type="pathway">
    <text evidence="1 11">Protein modification; protein neddylation.</text>
</comment>
<evidence type="ECO:0000256" key="1">
    <source>
        <dbReference type="ARBA" id="ARBA00005032"/>
    </source>
</evidence>
<evidence type="ECO:0000256" key="7">
    <source>
        <dbReference type="ARBA" id="ARBA00022840"/>
    </source>
</evidence>
<comment type="caution">
    <text evidence="13">The sequence shown here is derived from an EMBL/GenBank/DDBJ whole genome shotgun (WGS) entry which is preliminary data.</text>
</comment>
<dbReference type="GO" id="GO:0005737">
    <property type="term" value="C:cytoplasm"/>
    <property type="evidence" value="ECO:0007669"/>
    <property type="project" value="TreeGrafter"/>
</dbReference>
<dbReference type="AlphaFoldDB" id="A0A9W8GDW0"/>
<feature type="active site" description="Glycyl thioester intermediate" evidence="10">
    <location>
        <position position="220"/>
    </location>
</feature>
<protein>
    <recommendedName>
        <fullName evidence="3 11">NEDD8-activating enzyme E1 catalytic subunit</fullName>
        <ecNumber evidence="8 11">6.2.1.64</ecNumber>
    </recommendedName>
</protein>
<dbReference type="PANTHER" id="PTHR10953:SF6">
    <property type="entry name" value="NEDD8-ACTIVATING ENZYME E1 CATALYTIC SUBUNIT"/>
    <property type="match status" value="1"/>
</dbReference>
<dbReference type="InterPro" id="IPR045886">
    <property type="entry name" value="ThiF/MoeB/HesA"/>
</dbReference>
<dbReference type="PANTHER" id="PTHR10953">
    <property type="entry name" value="UBIQUITIN-ACTIVATING ENZYME E1"/>
    <property type="match status" value="1"/>
</dbReference>
<dbReference type="Gene3D" id="3.10.290.20">
    <property type="entry name" value="Ubiquitin-like 2 activating enzyme e1b. Chain: B, domain 3"/>
    <property type="match status" value="1"/>
</dbReference>
<dbReference type="SUPFAM" id="SSF69572">
    <property type="entry name" value="Activating enzymes of the ubiquitin-like proteins"/>
    <property type="match status" value="1"/>
</dbReference>
<dbReference type="PROSITE" id="PS00865">
    <property type="entry name" value="UBIQUITIN_ACTIVAT_2"/>
    <property type="match status" value="1"/>
</dbReference>
<comment type="function">
    <text evidence="11">Catalytic subunit of the dimeric E1 enzyme, which activates NEDD8.</text>
</comment>
<dbReference type="Pfam" id="PF08825">
    <property type="entry name" value="E2_bind"/>
    <property type="match status" value="1"/>
</dbReference>
<name>A0A9W8GDW0_9FUNG</name>
<evidence type="ECO:0000313" key="13">
    <source>
        <dbReference type="EMBL" id="KAJ2680225.1"/>
    </source>
</evidence>
<dbReference type="Gene3D" id="3.40.50.720">
    <property type="entry name" value="NAD(P)-binding Rossmann-like Domain"/>
    <property type="match status" value="1"/>
</dbReference>
<gene>
    <name evidence="13" type="primary">uba3</name>
    <name evidence="13" type="ORF">GGI25_000818</name>
</gene>
<dbReference type="SMART" id="SM01181">
    <property type="entry name" value="E2_bind"/>
    <property type="match status" value="1"/>
</dbReference>
<dbReference type="GO" id="GO:0019781">
    <property type="term" value="F:NEDD8 activating enzyme activity"/>
    <property type="evidence" value="ECO:0007669"/>
    <property type="project" value="UniProtKB-UniRule"/>
</dbReference>
<dbReference type="InterPro" id="IPR033127">
    <property type="entry name" value="UBQ-activ_enz_E1_Cys_AS"/>
</dbReference>
<evidence type="ECO:0000259" key="12">
    <source>
        <dbReference type="SMART" id="SM01181"/>
    </source>
</evidence>
<reference evidence="13" key="1">
    <citation type="submission" date="2022-07" db="EMBL/GenBank/DDBJ databases">
        <title>Phylogenomic reconstructions and comparative analyses of Kickxellomycotina fungi.</title>
        <authorList>
            <person name="Reynolds N.K."/>
            <person name="Stajich J.E."/>
            <person name="Barry K."/>
            <person name="Grigoriev I.V."/>
            <person name="Crous P."/>
            <person name="Smith M.E."/>
        </authorList>
    </citation>
    <scope>NUCLEOTIDE SEQUENCE</scope>
    <source>
        <strain evidence="13">NRRL 3115</strain>
    </source>
</reference>
<feature type="domain" description="E2 binding" evidence="12">
    <location>
        <begin position="354"/>
        <end position="437"/>
    </location>
</feature>
<dbReference type="CDD" id="cd01488">
    <property type="entry name" value="Uba3_RUB"/>
    <property type="match status" value="1"/>
</dbReference>
<comment type="catalytic activity">
    <reaction evidence="9 11">
        <text>ATP + [NEDD8 protein] + [E1 NEDD8-activating enzyme]-L-cysteine = AMP + diphosphate + [E1 NEDD8-activating enzyme]-S-[NEDD8 protein]-yl-L-cysteine.</text>
        <dbReference type="EC" id="6.2.1.64"/>
    </reaction>
</comment>
<dbReference type="InterPro" id="IPR023318">
    <property type="entry name" value="Ub_act_enz_dom_a_sf"/>
</dbReference>